<comment type="caution">
    <text evidence="3">The sequence shown here is derived from an EMBL/GenBank/DDBJ whole genome shotgun (WGS) entry which is preliminary data.</text>
</comment>
<evidence type="ECO:0000313" key="3">
    <source>
        <dbReference type="EMBL" id="NPT44874.1"/>
    </source>
</evidence>
<proteinExistence type="predicted"/>
<feature type="region of interest" description="Disordered" evidence="1">
    <location>
        <begin position="154"/>
        <end position="176"/>
    </location>
</feature>
<dbReference type="EMBL" id="WOEY01000105">
    <property type="protein sequence ID" value="NPT44874.1"/>
    <property type="molecule type" value="Genomic_DNA"/>
</dbReference>
<organism evidence="3 4">
    <name type="scientific">Paraburkholderia solitsugae</name>
    <dbReference type="NCBI Taxonomy" id="2675748"/>
    <lineage>
        <taxon>Bacteria</taxon>
        <taxon>Pseudomonadati</taxon>
        <taxon>Pseudomonadota</taxon>
        <taxon>Betaproteobacteria</taxon>
        <taxon>Burkholderiales</taxon>
        <taxon>Burkholderiaceae</taxon>
        <taxon>Paraburkholderia</taxon>
    </lineage>
</organism>
<protein>
    <submittedName>
        <fullName evidence="3">Uncharacterized protein</fullName>
    </submittedName>
</protein>
<dbReference type="Proteomes" id="UP000652198">
    <property type="component" value="Unassembled WGS sequence"/>
</dbReference>
<evidence type="ECO:0000313" key="4">
    <source>
        <dbReference type="Proteomes" id="UP000652198"/>
    </source>
</evidence>
<keyword evidence="4" id="KW-1185">Reference proteome</keyword>
<sequence>MRIIMFCAVALLANLPFSGQAETHSADIHVWSNTTDEVRVWIRDWNPDVPPHKGSFTAQMWFWDQCSASRRGISGITPSNPAGNPASFVAVRANFGRFAVHDSTYTFQVIDEDQKSDIGDLKRGDVVVTFEQPDGTASKNKVVANMLQAGLSGSTCPQPKPPITKGGQTPQQHTAGHCQQGGGVCDLIQSQSCGSADLCVP</sequence>
<feature type="signal peptide" evidence="2">
    <location>
        <begin position="1"/>
        <end position="21"/>
    </location>
</feature>
<accession>A0ABX2BVG7</accession>
<name>A0ABX2BVG7_9BURK</name>
<feature type="chain" id="PRO_5046561389" evidence="2">
    <location>
        <begin position="22"/>
        <end position="201"/>
    </location>
</feature>
<gene>
    <name evidence="3" type="ORF">GNZ12_26865</name>
</gene>
<keyword evidence="2" id="KW-0732">Signal</keyword>
<evidence type="ECO:0000256" key="1">
    <source>
        <dbReference type="SAM" id="MobiDB-lite"/>
    </source>
</evidence>
<dbReference type="RefSeq" id="WP_172315229.1">
    <property type="nucleotide sequence ID" value="NZ_WOEY01000105.1"/>
</dbReference>
<reference evidence="3 4" key="1">
    <citation type="submission" date="2019-11" db="EMBL/GenBank/DDBJ databases">
        <title>Metabolism of dissolved organic matter in forest soils.</title>
        <authorList>
            <person name="Cyle K.T."/>
            <person name="Wilhelm R.C."/>
            <person name="Martinez C.E."/>
        </authorList>
    </citation>
    <scope>NUCLEOTIDE SEQUENCE [LARGE SCALE GENOMIC DNA]</scope>
    <source>
        <strain evidence="3 4">1N</strain>
    </source>
</reference>
<evidence type="ECO:0000256" key="2">
    <source>
        <dbReference type="SAM" id="SignalP"/>
    </source>
</evidence>